<dbReference type="Proteomes" id="UP000186684">
    <property type="component" value="Unassembled WGS sequence"/>
</dbReference>
<evidence type="ECO:0000313" key="2">
    <source>
        <dbReference type="EMBL" id="SIT14357.1"/>
    </source>
</evidence>
<sequence length="104" mass="11725">MGWVIMGKRELYRVEVLSQVDDSWLAVDNAAHLLAHTRRQVLRSPKLYRQDGASALRTAAQSWGQVQDENVSSKRSDMSSVAPPVLLQRQVRSPQNPDLRSNTV</sequence>
<feature type="compositionally biased region" description="Polar residues" evidence="1">
    <location>
        <begin position="59"/>
        <end position="70"/>
    </location>
</feature>
<reference evidence="3" key="1">
    <citation type="submission" date="2017-01" db="EMBL/GenBank/DDBJ databases">
        <authorList>
            <person name="Varghese N."/>
            <person name="Submissions S."/>
        </authorList>
    </citation>
    <scope>NUCLEOTIDE SEQUENCE [LARGE SCALE GENOMIC DNA]</scope>
    <source>
        <strain evidence="3">DSM 29430</strain>
    </source>
</reference>
<dbReference type="EMBL" id="FTOQ01000020">
    <property type="protein sequence ID" value="SIT14357.1"/>
    <property type="molecule type" value="Genomic_DNA"/>
</dbReference>
<feature type="compositionally biased region" description="Polar residues" evidence="1">
    <location>
        <begin position="90"/>
        <end position="104"/>
    </location>
</feature>
<proteinExistence type="predicted"/>
<gene>
    <name evidence="2" type="ORF">SAMN05421759_12047</name>
</gene>
<evidence type="ECO:0000313" key="3">
    <source>
        <dbReference type="Proteomes" id="UP000186684"/>
    </source>
</evidence>
<keyword evidence="3" id="KW-1185">Reference proteome</keyword>
<feature type="region of interest" description="Disordered" evidence="1">
    <location>
        <begin position="59"/>
        <end position="104"/>
    </location>
</feature>
<accession>A0A1N7PV79</accession>
<evidence type="ECO:0000256" key="1">
    <source>
        <dbReference type="SAM" id="MobiDB-lite"/>
    </source>
</evidence>
<dbReference type="AlphaFoldDB" id="A0A1N7PV79"/>
<protein>
    <recommendedName>
        <fullName evidence="4">Transposase</fullName>
    </recommendedName>
</protein>
<dbReference type="STRING" id="633194.SAMN05421759_12047"/>
<name>A0A1N7PV79_9RHOB</name>
<organism evidence="2 3">
    <name type="scientific">Roseivivax lentus</name>
    <dbReference type="NCBI Taxonomy" id="633194"/>
    <lineage>
        <taxon>Bacteria</taxon>
        <taxon>Pseudomonadati</taxon>
        <taxon>Pseudomonadota</taxon>
        <taxon>Alphaproteobacteria</taxon>
        <taxon>Rhodobacterales</taxon>
        <taxon>Roseobacteraceae</taxon>
        <taxon>Roseivivax</taxon>
    </lineage>
</organism>
<evidence type="ECO:0008006" key="4">
    <source>
        <dbReference type="Google" id="ProtNLM"/>
    </source>
</evidence>